<organism evidence="1 2">
    <name type="scientific">Prymnesium parvum</name>
    <name type="common">Toxic golden alga</name>
    <dbReference type="NCBI Taxonomy" id="97485"/>
    <lineage>
        <taxon>Eukaryota</taxon>
        <taxon>Haptista</taxon>
        <taxon>Haptophyta</taxon>
        <taxon>Prymnesiophyceae</taxon>
        <taxon>Prymnesiales</taxon>
        <taxon>Prymnesiaceae</taxon>
        <taxon>Prymnesium</taxon>
    </lineage>
</organism>
<protein>
    <submittedName>
        <fullName evidence="1">Uncharacterized protein</fullName>
    </submittedName>
</protein>
<comment type="caution">
    <text evidence="1">The sequence shown here is derived from an EMBL/GenBank/DDBJ whole genome shotgun (WGS) entry which is preliminary data.</text>
</comment>
<gene>
    <name evidence="1" type="ORF">AB1Y20_000082</name>
</gene>
<dbReference type="AlphaFoldDB" id="A0AB34K746"/>
<evidence type="ECO:0000313" key="2">
    <source>
        <dbReference type="Proteomes" id="UP001515480"/>
    </source>
</evidence>
<reference evidence="1 2" key="1">
    <citation type="journal article" date="2024" name="Science">
        <title>Giant polyketide synthase enzymes in the biosynthesis of giant marine polyether toxins.</title>
        <authorList>
            <person name="Fallon T.R."/>
            <person name="Shende V.V."/>
            <person name="Wierzbicki I.H."/>
            <person name="Pendleton A.L."/>
            <person name="Watervoot N.F."/>
            <person name="Auber R.P."/>
            <person name="Gonzalez D.J."/>
            <person name="Wisecaver J.H."/>
            <person name="Moore B.S."/>
        </authorList>
    </citation>
    <scope>NUCLEOTIDE SEQUENCE [LARGE SCALE GENOMIC DNA]</scope>
    <source>
        <strain evidence="1 2">12B1</strain>
    </source>
</reference>
<dbReference type="Proteomes" id="UP001515480">
    <property type="component" value="Unassembled WGS sequence"/>
</dbReference>
<evidence type="ECO:0000313" key="1">
    <source>
        <dbReference type="EMBL" id="KAL1529122.1"/>
    </source>
</evidence>
<keyword evidence="2" id="KW-1185">Reference proteome</keyword>
<dbReference type="EMBL" id="JBGBPQ010000001">
    <property type="protein sequence ID" value="KAL1529122.1"/>
    <property type="molecule type" value="Genomic_DNA"/>
</dbReference>
<accession>A0AB34K746</accession>
<sequence length="295" mass="32876">MLLAVYDNVFSPAACRYLHATSSLGGLGDEHHTLFSRRLSPRTPLERALHSVLLALGDASPFVEYWWRDEWRAVEAHHDVDEELFAEQREWRFPSHAHVLSLAVGAAVRGPTCVWRRTRGAPPAAAFGSLAAVPARAARLLRFDGTLMHAVPRPALQWLRAPPPPPPPPPRGAAEEVRSVVLFNTWQAPPRGVRRAPQADPLDAIRRLAEEFGGEAMEELLASMAEPADSCRPFEEWLAVAPKRIRSTPQGDGVYWVPLLGERDRRQQEEEEIELIRPPGLAQALLAETEVTTFE</sequence>
<proteinExistence type="predicted"/>
<name>A0AB34K746_PRYPA</name>